<feature type="compositionally biased region" description="Basic and acidic residues" evidence="1">
    <location>
        <begin position="291"/>
        <end position="301"/>
    </location>
</feature>
<sequence length="333" mass="38134">MIEFTSVDSSESFGPSLSSLILQACYSIEYVRLADGPGPPCDVVVVNANIDRLSKSHLINHPRVGRKGLVKRDELRAMMGEDDGYDSAEDAEDDMMDMMAMMDQTHFIIAKQPFRSTFTQTHCHCSRRIKEGCVTMVKRYKDEEFLTDSYTTTEDSESFETVVKKNSDRNKPAWIFGCCAQPRTRSEPDNDVPGPPPSPKFDEPSSSEDSLRSFPRVAVIDQRTGYALVRSYKPRGHERRYKVYDSSGREVQMYTDVRSSERPKGIYPPAHRQSKDTCPQQPWLDTNTPIDGRDYGAGKRRDWQRQAEKFAGYRRNNVIQWLDETPGNRPKYL</sequence>
<dbReference type="Proteomes" id="UP001465755">
    <property type="component" value="Unassembled WGS sequence"/>
</dbReference>
<keyword evidence="3" id="KW-1185">Reference proteome</keyword>
<accession>A0AAW1PD62</accession>
<evidence type="ECO:0000313" key="2">
    <source>
        <dbReference type="EMBL" id="KAK9806063.1"/>
    </source>
</evidence>
<reference evidence="2 3" key="1">
    <citation type="journal article" date="2024" name="Nat. Commun.">
        <title>Phylogenomics reveals the evolutionary origins of lichenization in chlorophyte algae.</title>
        <authorList>
            <person name="Puginier C."/>
            <person name="Libourel C."/>
            <person name="Otte J."/>
            <person name="Skaloud P."/>
            <person name="Haon M."/>
            <person name="Grisel S."/>
            <person name="Petersen M."/>
            <person name="Berrin J.G."/>
            <person name="Delaux P.M."/>
            <person name="Dal Grande F."/>
            <person name="Keller J."/>
        </authorList>
    </citation>
    <scope>NUCLEOTIDE SEQUENCE [LARGE SCALE GENOMIC DNA]</scope>
    <source>
        <strain evidence="2 3">SAG 2036</strain>
    </source>
</reference>
<organism evidence="2 3">
    <name type="scientific">Symbiochloris irregularis</name>
    <dbReference type="NCBI Taxonomy" id="706552"/>
    <lineage>
        <taxon>Eukaryota</taxon>
        <taxon>Viridiplantae</taxon>
        <taxon>Chlorophyta</taxon>
        <taxon>core chlorophytes</taxon>
        <taxon>Trebouxiophyceae</taxon>
        <taxon>Trebouxiales</taxon>
        <taxon>Trebouxiaceae</taxon>
        <taxon>Symbiochloris</taxon>
    </lineage>
</organism>
<proteinExistence type="predicted"/>
<gene>
    <name evidence="2" type="ORF">WJX73_010616</name>
</gene>
<evidence type="ECO:0000256" key="1">
    <source>
        <dbReference type="SAM" id="MobiDB-lite"/>
    </source>
</evidence>
<feature type="compositionally biased region" description="Polar residues" evidence="1">
    <location>
        <begin position="276"/>
        <end position="289"/>
    </location>
</feature>
<name>A0AAW1PD62_9CHLO</name>
<protein>
    <submittedName>
        <fullName evidence="2">Uncharacterized protein</fullName>
    </submittedName>
</protein>
<evidence type="ECO:0000313" key="3">
    <source>
        <dbReference type="Proteomes" id="UP001465755"/>
    </source>
</evidence>
<dbReference type="EMBL" id="JALJOQ010000039">
    <property type="protein sequence ID" value="KAK9806063.1"/>
    <property type="molecule type" value="Genomic_DNA"/>
</dbReference>
<dbReference type="AlphaFoldDB" id="A0AAW1PD62"/>
<comment type="caution">
    <text evidence="2">The sequence shown here is derived from an EMBL/GenBank/DDBJ whole genome shotgun (WGS) entry which is preliminary data.</text>
</comment>
<feature type="region of interest" description="Disordered" evidence="1">
    <location>
        <begin position="180"/>
        <end position="214"/>
    </location>
</feature>
<feature type="region of interest" description="Disordered" evidence="1">
    <location>
        <begin position="257"/>
        <end position="301"/>
    </location>
</feature>